<dbReference type="Gene3D" id="3.40.50.300">
    <property type="entry name" value="P-loop containing nucleotide triphosphate hydrolases"/>
    <property type="match status" value="1"/>
</dbReference>
<dbReference type="Pfam" id="PF18198">
    <property type="entry name" value="AAA_lid_11"/>
    <property type="match status" value="1"/>
</dbReference>
<feature type="domain" description="Dynein heavy chain AAA lid" evidence="2">
    <location>
        <begin position="248"/>
        <end position="383"/>
    </location>
</feature>
<dbReference type="Gene3D" id="1.20.1270.280">
    <property type="match status" value="1"/>
</dbReference>
<evidence type="ECO:0000259" key="2">
    <source>
        <dbReference type="Pfam" id="PF18198"/>
    </source>
</evidence>
<dbReference type="Pfam" id="PF18199">
    <property type="entry name" value="Dynein_C"/>
    <property type="match status" value="2"/>
</dbReference>
<reference evidence="4" key="2">
    <citation type="submission" date="2025-09" db="UniProtKB">
        <authorList>
            <consortium name="Ensembl"/>
        </authorList>
    </citation>
    <scope>IDENTIFICATION</scope>
</reference>
<protein>
    <recommendedName>
        <fullName evidence="6">Dynein, axonemal, heavy chain 5</fullName>
    </recommendedName>
</protein>
<evidence type="ECO:0000259" key="1">
    <source>
        <dbReference type="Pfam" id="PF03028"/>
    </source>
</evidence>
<dbReference type="GO" id="GO:0051959">
    <property type="term" value="F:dynein light intermediate chain binding"/>
    <property type="evidence" value="ECO:0007669"/>
    <property type="project" value="InterPro"/>
</dbReference>
<dbReference type="FunFam" id="3.40.50.300:FF:000320">
    <property type="entry name" value="Dynein, axonemal, heavy chain 5"/>
    <property type="match status" value="1"/>
</dbReference>
<keyword evidence="5" id="KW-1185">Reference proteome</keyword>
<feature type="domain" description="Dynein heavy chain C-terminal" evidence="3">
    <location>
        <begin position="390"/>
        <end position="524"/>
    </location>
</feature>
<feature type="domain" description="Dynein heavy chain region D6 P-loop" evidence="1">
    <location>
        <begin position="108"/>
        <end position="217"/>
    </location>
</feature>
<dbReference type="FunFam" id="1.10.8.720:FF:000004">
    <property type="entry name" value="Dynein heavy chain 5, axonemal"/>
    <property type="match status" value="1"/>
</dbReference>
<sequence length="601" mass="69054">MYCLAVKQLSLGLKLTFKTNICVVIFYRNRSSKSPITIKRIASIIEFMTFEVHHYAARGLYEEHKFLFTLLLTLKIDMQSNKMKHEEFHTLIKGVILDLEKMWEESDPRTPLICFLSMGSDPTDSITALGKKLKIETRYVSMGQGQEVHARKLLQQTMANGGWALLQNCHLGLDFMDELMDTVTETDFVNDSFRLWMTTEAHKHFPITLLQMSVKFTNEPPQGLKAGLKRTYGGINQDLLDVSNMVQWKPMLYAVAFLHSTVQERRKFGPLGWNIPYEFNQADFNATITPKLYTERNPQHPYNTVQYMIGEIQYGGRVTDDFDKRLLNTFARVWFSEEMFGPTFNFYKGYNIPKCSSVDQYLSYIQGLPAYDTPQVFGLHPNADITFQSKQAKDVLDAILSIQPKDSSSGGGETREAAVSRLADDMLEKLPPDYVPFEVCLCRIIALVRHTLVDLKLAIDGTIIMSENLRDASWASSTLGFWFTELLERNRQFQAWIFEGRPKCFWMTGFFNPQGFLTAMRQVHMAPGSPPIYPLPGRRPDGPQRERRAHIRVKDSRLYSCPIYKKPVRTDINYIAAVDLKTSLHPEHWILRGVALLCDVK</sequence>
<dbReference type="InterPro" id="IPR027417">
    <property type="entry name" value="P-loop_NTPase"/>
</dbReference>
<dbReference type="InterPro" id="IPR042219">
    <property type="entry name" value="AAA_lid_11_sf"/>
</dbReference>
<dbReference type="Proteomes" id="UP000261380">
    <property type="component" value="Unplaced"/>
</dbReference>
<dbReference type="Gene3D" id="1.10.8.1220">
    <property type="match status" value="1"/>
</dbReference>
<dbReference type="Gene3D" id="1.10.8.720">
    <property type="entry name" value="Region D6 of dynein motor"/>
    <property type="match status" value="1"/>
</dbReference>
<proteinExistence type="predicted"/>
<organism evidence="4 5">
    <name type="scientific">Xiphophorus couchianus</name>
    <name type="common">Monterrey platyfish</name>
    <dbReference type="NCBI Taxonomy" id="32473"/>
    <lineage>
        <taxon>Eukaryota</taxon>
        <taxon>Metazoa</taxon>
        <taxon>Chordata</taxon>
        <taxon>Craniata</taxon>
        <taxon>Vertebrata</taxon>
        <taxon>Euteleostomi</taxon>
        <taxon>Actinopterygii</taxon>
        <taxon>Neopterygii</taxon>
        <taxon>Teleostei</taxon>
        <taxon>Neoteleostei</taxon>
        <taxon>Acanthomorphata</taxon>
        <taxon>Ovalentaria</taxon>
        <taxon>Atherinomorphae</taxon>
        <taxon>Cyprinodontiformes</taxon>
        <taxon>Poeciliidae</taxon>
        <taxon>Poeciliinae</taxon>
        <taxon>Xiphophorus</taxon>
    </lineage>
</organism>
<accession>A0A3B5MKN8</accession>
<feature type="domain" description="Dynein heavy chain C-terminal" evidence="3">
    <location>
        <begin position="554"/>
        <end position="598"/>
    </location>
</feature>
<dbReference type="PANTHER" id="PTHR46961">
    <property type="entry name" value="DYNEIN HEAVY CHAIN 1, AXONEMAL-LIKE PROTEIN"/>
    <property type="match status" value="1"/>
</dbReference>
<dbReference type="GO" id="GO:0008569">
    <property type="term" value="F:minus-end-directed microtubule motor activity"/>
    <property type="evidence" value="ECO:0007669"/>
    <property type="project" value="InterPro"/>
</dbReference>
<evidence type="ECO:0000313" key="4">
    <source>
        <dbReference type="Ensembl" id="ENSXCOP00000021706.1"/>
    </source>
</evidence>
<dbReference type="GO" id="GO:0007018">
    <property type="term" value="P:microtubule-based movement"/>
    <property type="evidence" value="ECO:0007669"/>
    <property type="project" value="InterPro"/>
</dbReference>
<dbReference type="InterPro" id="IPR041228">
    <property type="entry name" value="Dynein_C"/>
</dbReference>
<name>A0A3B5MKN8_9TELE</name>
<evidence type="ECO:0000313" key="5">
    <source>
        <dbReference type="Proteomes" id="UP000261380"/>
    </source>
</evidence>
<evidence type="ECO:0000259" key="3">
    <source>
        <dbReference type="Pfam" id="PF18199"/>
    </source>
</evidence>
<dbReference type="InterPro" id="IPR004273">
    <property type="entry name" value="Dynein_heavy_D6_P-loop"/>
</dbReference>
<dbReference type="Gene3D" id="3.10.490.20">
    <property type="match status" value="1"/>
</dbReference>
<dbReference type="Pfam" id="PF03028">
    <property type="entry name" value="Dynein_heavy"/>
    <property type="match status" value="1"/>
</dbReference>
<dbReference type="PANTHER" id="PTHR46961:SF18">
    <property type="entry name" value="DYNEIN AXONEMAL HEAVY CHAIN 5"/>
    <property type="match status" value="1"/>
</dbReference>
<dbReference type="Ensembl" id="ENSXCOT00000021970.1">
    <property type="protein sequence ID" value="ENSXCOP00000021706.1"/>
    <property type="gene ID" value="ENSXCOG00000016230.1"/>
</dbReference>
<dbReference type="GO" id="GO:0045505">
    <property type="term" value="F:dynein intermediate chain binding"/>
    <property type="evidence" value="ECO:0007669"/>
    <property type="project" value="InterPro"/>
</dbReference>
<evidence type="ECO:0008006" key="6">
    <source>
        <dbReference type="Google" id="ProtNLM"/>
    </source>
</evidence>
<dbReference type="InterPro" id="IPR026983">
    <property type="entry name" value="DHC"/>
</dbReference>
<dbReference type="GO" id="GO:0030286">
    <property type="term" value="C:dynein complex"/>
    <property type="evidence" value="ECO:0007669"/>
    <property type="project" value="InterPro"/>
</dbReference>
<dbReference type="InterPro" id="IPR043160">
    <property type="entry name" value="Dynein_C_barrel"/>
</dbReference>
<reference evidence="4" key="1">
    <citation type="submission" date="2025-08" db="UniProtKB">
        <authorList>
            <consortium name="Ensembl"/>
        </authorList>
    </citation>
    <scope>IDENTIFICATION</scope>
</reference>
<dbReference type="AlphaFoldDB" id="A0A3B5MKN8"/>
<dbReference type="GeneTree" id="ENSGT00940000155533"/>
<dbReference type="InterPro" id="IPR041658">
    <property type="entry name" value="AAA_lid_11"/>
</dbReference>